<geneLocation type="plasmid" evidence="1 2">
    <name>pHLA</name>
</geneLocation>
<gene>
    <name evidence="1" type="ORF">O1Q84_26040</name>
</gene>
<protein>
    <submittedName>
        <fullName evidence="1">Uncharacterized protein</fullName>
    </submittedName>
</protein>
<evidence type="ECO:0000313" key="1">
    <source>
        <dbReference type="EMBL" id="WAT93786.1"/>
    </source>
</evidence>
<accession>A0AA47JN06</accession>
<dbReference type="RefSeq" id="WP_269169650.1">
    <property type="nucleotide sequence ID" value="NZ_CP114196.1"/>
</dbReference>
<sequence>MKRRSFVSREELNYAKNLLVSYGCMNKVINSAIQMVDELDIEPGLKFQAKMGSFKKELDVAISAIGKPESRAKFILNITNFLVSWYESGNKCLDKFSVARFSILLFHATELKLISARQQLDIIYGCLKVSKLPKSDTHLLIQLPITQDIFTLEKVQSHQSKAHVINQDDHTLVQLDISDVPKENQSAIIGALDDLSLDEVSLSKDGKYLSLLAPLTLECGLEDTLKKVEALKACSMLDVFCQFKPISLEEIAVKYWDGKQYFDELATMYKASSQSESTRQTISSALELVNTGYILSSLDGLSTLCHRLAVDTDKDYKYKGSSALYELLDTLRGFYRDLLWKLEDMGYEFQYTSAFSNVL</sequence>
<keyword evidence="1" id="KW-0614">Plasmid</keyword>
<dbReference type="AlphaFoldDB" id="A0AA47JN06"/>
<dbReference type="EMBL" id="CP114196">
    <property type="protein sequence ID" value="WAT93786.1"/>
    <property type="molecule type" value="Genomic_DNA"/>
</dbReference>
<name>A0AA47JN06_VIBPH</name>
<dbReference type="Proteomes" id="UP001156560">
    <property type="component" value="Plasmid pHLA"/>
</dbReference>
<reference evidence="1" key="1">
    <citation type="submission" date="2022-12" db="EMBL/GenBank/DDBJ databases">
        <title>Vibrio parahaemolyticus become highly virulent by producing novel Tc toxins.</title>
        <authorList>
            <person name="Yang F."/>
            <person name="You Y."/>
            <person name="Lai Q."/>
            <person name="Xu L."/>
            <person name="Li F."/>
        </authorList>
    </citation>
    <scope>NUCLEOTIDE SEQUENCE</scope>
    <source>
        <strain evidence="1">Vp-HL-202005</strain>
        <plasmid evidence="1">pHLA</plasmid>
    </source>
</reference>
<evidence type="ECO:0000313" key="2">
    <source>
        <dbReference type="Proteomes" id="UP001156560"/>
    </source>
</evidence>
<proteinExistence type="predicted"/>
<organism evidence="1 2">
    <name type="scientific">Vibrio parahaemolyticus</name>
    <dbReference type="NCBI Taxonomy" id="670"/>
    <lineage>
        <taxon>Bacteria</taxon>
        <taxon>Pseudomonadati</taxon>
        <taxon>Pseudomonadota</taxon>
        <taxon>Gammaproteobacteria</taxon>
        <taxon>Vibrionales</taxon>
        <taxon>Vibrionaceae</taxon>
        <taxon>Vibrio</taxon>
    </lineage>
</organism>